<comment type="caution">
    <text evidence="6">The sequence shown here is derived from an EMBL/GenBank/DDBJ whole genome shotgun (WGS) entry which is preliminary data.</text>
</comment>
<dbReference type="PRINTS" id="PR00332">
    <property type="entry name" value="HISTRIAD"/>
</dbReference>
<organism evidence="6 7">
    <name type="scientific">Eleusine coracana subsp. coracana</name>
    <dbReference type="NCBI Taxonomy" id="191504"/>
    <lineage>
        <taxon>Eukaryota</taxon>
        <taxon>Viridiplantae</taxon>
        <taxon>Streptophyta</taxon>
        <taxon>Embryophyta</taxon>
        <taxon>Tracheophyta</taxon>
        <taxon>Spermatophyta</taxon>
        <taxon>Magnoliopsida</taxon>
        <taxon>Liliopsida</taxon>
        <taxon>Poales</taxon>
        <taxon>Poaceae</taxon>
        <taxon>PACMAD clade</taxon>
        <taxon>Chloridoideae</taxon>
        <taxon>Cynodonteae</taxon>
        <taxon>Eleusininae</taxon>
        <taxon>Eleusine</taxon>
    </lineage>
</organism>
<dbReference type="PROSITE" id="PS51084">
    <property type="entry name" value="HIT_2"/>
    <property type="match status" value="1"/>
</dbReference>
<dbReference type="PANTHER" id="PTHR23089">
    <property type="entry name" value="HISTIDINE TRIAD HIT PROTEIN"/>
    <property type="match status" value="1"/>
</dbReference>
<evidence type="ECO:0000313" key="6">
    <source>
        <dbReference type="EMBL" id="GJN41497.1"/>
    </source>
</evidence>
<evidence type="ECO:0000256" key="3">
    <source>
        <dbReference type="PROSITE-ProRule" id="PRU00464"/>
    </source>
</evidence>
<dbReference type="InterPro" id="IPR001310">
    <property type="entry name" value="Histidine_triad_HIT"/>
</dbReference>
<feature type="short sequence motif" description="Histidine triad motif" evidence="2 3">
    <location>
        <begin position="319"/>
        <end position="323"/>
    </location>
</feature>
<reference evidence="6" key="2">
    <citation type="submission" date="2021-12" db="EMBL/GenBank/DDBJ databases">
        <title>Resequencing data analysis of finger millet.</title>
        <authorList>
            <person name="Hatakeyama M."/>
            <person name="Aluri S."/>
            <person name="Balachadran M.T."/>
            <person name="Sivarajan S.R."/>
            <person name="Poveda L."/>
            <person name="Shimizu-Inatsugi R."/>
            <person name="Schlapbach R."/>
            <person name="Sreeman S.M."/>
            <person name="Shimizu K.K."/>
        </authorList>
    </citation>
    <scope>NUCLEOTIDE SEQUENCE</scope>
</reference>
<evidence type="ECO:0000259" key="5">
    <source>
        <dbReference type="PROSITE" id="PS51084"/>
    </source>
</evidence>
<dbReference type="Pfam" id="PF01230">
    <property type="entry name" value="HIT"/>
    <property type="match status" value="1"/>
</dbReference>
<dbReference type="InterPro" id="IPR011146">
    <property type="entry name" value="HIT-like"/>
</dbReference>
<evidence type="ECO:0000256" key="4">
    <source>
        <dbReference type="SAM" id="MobiDB-lite"/>
    </source>
</evidence>
<proteinExistence type="predicted"/>
<dbReference type="FunFam" id="3.30.428.10:FF:000005">
    <property type="entry name" value="Histidine triad nucleotide-binding protein 1"/>
    <property type="match status" value="1"/>
</dbReference>
<dbReference type="PROSITE" id="PS00892">
    <property type="entry name" value="HIT_1"/>
    <property type="match status" value="1"/>
</dbReference>
<feature type="compositionally biased region" description="Low complexity" evidence="4">
    <location>
        <begin position="201"/>
        <end position="211"/>
    </location>
</feature>
<feature type="domain" description="HIT" evidence="5">
    <location>
        <begin position="225"/>
        <end position="335"/>
    </location>
</feature>
<dbReference type="SUPFAM" id="SSF54197">
    <property type="entry name" value="HIT-like"/>
    <property type="match status" value="1"/>
</dbReference>
<gene>
    <name evidence="6" type="primary">gn00881</name>
    <name evidence="6" type="ORF">PR202_gn00881</name>
</gene>
<dbReference type="GO" id="GO:0047627">
    <property type="term" value="F:adenylylsulfatase activity"/>
    <property type="evidence" value="ECO:0007669"/>
    <property type="project" value="UniProtKB-ARBA"/>
</dbReference>
<feature type="region of interest" description="Disordered" evidence="4">
    <location>
        <begin position="64"/>
        <end position="93"/>
    </location>
</feature>
<dbReference type="InterPro" id="IPR036265">
    <property type="entry name" value="HIT-like_sf"/>
</dbReference>
<reference evidence="6" key="1">
    <citation type="journal article" date="2018" name="DNA Res.">
        <title>Multiple hybrid de novo genome assembly of finger millet, an orphan allotetraploid crop.</title>
        <authorList>
            <person name="Hatakeyama M."/>
            <person name="Aluri S."/>
            <person name="Balachadran M.T."/>
            <person name="Sivarajan S.R."/>
            <person name="Patrignani A."/>
            <person name="Gruter S."/>
            <person name="Poveda L."/>
            <person name="Shimizu-Inatsugi R."/>
            <person name="Baeten J."/>
            <person name="Francoijs K.J."/>
            <person name="Nataraja K.N."/>
            <person name="Reddy Y.A.N."/>
            <person name="Phadnis S."/>
            <person name="Ravikumar R.L."/>
            <person name="Schlapbach R."/>
            <person name="Sreeman S.M."/>
            <person name="Shimizu K.K."/>
        </authorList>
    </citation>
    <scope>NUCLEOTIDE SEQUENCE</scope>
</reference>
<evidence type="ECO:0000256" key="2">
    <source>
        <dbReference type="PIRSR" id="PIRSR601310-3"/>
    </source>
</evidence>
<keyword evidence="7" id="KW-1185">Reference proteome</keyword>
<sequence length="335" mass="36301">MLYLALPRTVVGDTATIWPWTTAATMEQTATAVIPPTRLKAAQKGKNQSNSGGECLGRHGAHRYGLRTRSPSNAQEQLHKANRNDQVANDGGMGRLANEKEQLESNLRICMGEDWSTLSVDDLSDLEQHPPHELQTQLLDDLRRKVIVAHEQNHTEETVVDMEGMSSSTLSGSPFPMEPLPASSTVLQLWPQTDSGGVAGSGSSSPRGASSCKTRASPGCGLQLCFDKIIAKEIPSSIVYEDEKVLAFRDINPQAPVHILVIPKVRDGLTGLDKAEPRHAEILGQLLYAAKVVAEKEGLANGYRVVINNGAEGCQSVYHLHVHVLGGRQMKWPPG</sequence>
<dbReference type="AlphaFoldDB" id="A0AAV5G4M2"/>
<dbReference type="CDD" id="cd01276">
    <property type="entry name" value="PKCI_related"/>
    <property type="match status" value="1"/>
</dbReference>
<dbReference type="InterPro" id="IPR019808">
    <property type="entry name" value="Histidine_triad_CS"/>
</dbReference>
<feature type="active site" description="Tele-AMP-histidine intermediate" evidence="1">
    <location>
        <position position="321"/>
    </location>
</feature>
<name>A0AAV5G4M2_ELECO</name>
<dbReference type="EMBL" id="BQKI01000373">
    <property type="protein sequence ID" value="GJN41497.1"/>
    <property type="molecule type" value="Genomic_DNA"/>
</dbReference>
<dbReference type="Gene3D" id="3.30.428.10">
    <property type="entry name" value="HIT-like"/>
    <property type="match status" value="1"/>
</dbReference>
<protein>
    <recommendedName>
        <fullName evidence="5">HIT domain-containing protein</fullName>
    </recommendedName>
</protein>
<feature type="region of interest" description="Disordered" evidence="4">
    <location>
        <begin position="192"/>
        <end position="213"/>
    </location>
</feature>
<accession>A0AAV5G4M2</accession>
<evidence type="ECO:0000256" key="1">
    <source>
        <dbReference type="PIRSR" id="PIRSR601310-1"/>
    </source>
</evidence>
<dbReference type="Proteomes" id="UP001054889">
    <property type="component" value="Unassembled WGS sequence"/>
</dbReference>
<evidence type="ECO:0000313" key="7">
    <source>
        <dbReference type="Proteomes" id="UP001054889"/>
    </source>
</evidence>